<dbReference type="EMBL" id="MT143076">
    <property type="protein sequence ID" value="QJA92549.1"/>
    <property type="molecule type" value="Genomic_DNA"/>
</dbReference>
<sequence length="67" mass="8286">MPDFKMCKTMECKMRDRCRRAEESGTIPWKNQVYFSPRLYFSDYCLSMIETRRKKRKEHKNAKSQER</sequence>
<accession>A0A6M3LDX3</accession>
<evidence type="ECO:0000313" key="1">
    <source>
        <dbReference type="EMBL" id="QJA92549.1"/>
    </source>
</evidence>
<protein>
    <submittedName>
        <fullName evidence="1">Uncharacterized protein</fullName>
    </submittedName>
</protein>
<proteinExistence type="predicted"/>
<name>A0A6M3LDX3_9ZZZZ</name>
<gene>
    <name evidence="1" type="ORF">MM415B04586_0006</name>
</gene>
<dbReference type="AlphaFoldDB" id="A0A6M3LDX3"/>
<reference evidence="1" key="1">
    <citation type="submission" date="2020-03" db="EMBL/GenBank/DDBJ databases">
        <title>The deep terrestrial virosphere.</title>
        <authorList>
            <person name="Holmfeldt K."/>
            <person name="Nilsson E."/>
            <person name="Simone D."/>
            <person name="Lopez-Fernandez M."/>
            <person name="Wu X."/>
            <person name="de Brujin I."/>
            <person name="Lundin D."/>
            <person name="Andersson A."/>
            <person name="Bertilsson S."/>
            <person name="Dopson M."/>
        </authorList>
    </citation>
    <scope>NUCLEOTIDE SEQUENCE</scope>
    <source>
        <strain evidence="1">MM415B04586</strain>
    </source>
</reference>
<organism evidence="1">
    <name type="scientific">viral metagenome</name>
    <dbReference type="NCBI Taxonomy" id="1070528"/>
    <lineage>
        <taxon>unclassified sequences</taxon>
        <taxon>metagenomes</taxon>
        <taxon>organismal metagenomes</taxon>
    </lineage>
</organism>